<dbReference type="Proteomes" id="UP001437256">
    <property type="component" value="Unassembled WGS sequence"/>
</dbReference>
<accession>A0ABR2ZNF7</accession>
<dbReference type="PANTHER" id="PTHR42937">
    <property type="match status" value="1"/>
</dbReference>
<keyword evidence="5" id="KW-1185">Reference proteome</keyword>
<organism evidence="4 5">
    <name type="scientific">Marasmius tenuissimus</name>
    <dbReference type="NCBI Taxonomy" id="585030"/>
    <lineage>
        <taxon>Eukaryota</taxon>
        <taxon>Fungi</taxon>
        <taxon>Dikarya</taxon>
        <taxon>Basidiomycota</taxon>
        <taxon>Agaricomycotina</taxon>
        <taxon>Agaricomycetes</taxon>
        <taxon>Agaricomycetidae</taxon>
        <taxon>Agaricales</taxon>
        <taxon>Marasmiineae</taxon>
        <taxon>Marasmiaceae</taxon>
        <taxon>Marasmius</taxon>
    </lineage>
</organism>
<comment type="domain">
    <text evidence="1">Has a modular structure: an endo-beta-1,4-glucanase catalytic module at the N-terminus, a linker rich in serines and threonines, and a C-terminal carbohydrate-binding module (CBM).</text>
</comment>
<dbReference type="EMBL" id="JBBXMP010000109">
    <property type="protein sequence ID" value="KAL0062268.1"/>
    <property type="molecule type" value="Genomic_DNA"/>
</dbReference>
<sequence>MASKLYRNPQPRTRPLKTVQSRSREFHRKFFPSHSPTSLTTLPTIAQEIGVSHVFVKDESFRFGLPAFKILGASYATLKVLAEKMGVSLEEMDLESFKKHLVSSGESFTLYTATDGNHGRAIARVAALLGLKSKIYVPSAVSELSQNTIRSEGAEVIVVAADYDEAVRIAAREAGDDGILIQDTAWPGYEEIPKLIVEGYTTLFSEVEEQLAEQGLSPSLVVVPVGVGSLAHSAVQFYRSEAYTAVSSPSILTVEPDTAACLNASLHAGENKPIETGSTIMPGLNCGTVSHNAWPDLLAGVDLSVVVTDVEALKAMEDLKDFGWDEVDELFEMLLASTFLLFAFTLIAEVSAHGYVPQIKIGNQYIPGWDISKDPYTTPQPLRVVRGTKLDSGFISDVTSTDITCSIGNQKLPPGPIHATVAAGGQVAMLWNTWPIGHYGPVLNYMAKCPNSNCSPWKGDSGSPWFKIQQDVYKNGEWASDTLAKSNFTYVVNIPRNISPGAYLLRHENLALHGAGSVGGAQFYPVCVQLNVTGGGSLNPSGLSFPGTYKSNDPGILFNVYQGDAANQAYVAPGGAVYPGLN</sequence>
<keyword evidence="1" id="KW-0119">Carbohydrate metabolism</keyword>
<gene>
    <name evidence="4" type="ORF">AAF712_010837</name>
</gene>
<dbReference type="Pfam" id="PF03443">
    <property type="entry name" value="AA9"/>
    <property type="match status" value="1"/>
</dbReference>
<dbReference type="CDD" id="cd21175">
    <property type="entry name" value="LPMO_AA9"/>
    <property type="match status" value="1"/>
</dbReference>
<proteinExistence type="predicted"/>
<dbReference type="InterPro" id="IPR001926">
    <property type="entry name" value="TrpB-like_PALP"/>
</dbReference>
<comment type="subcellular location">
    <subcellularLocation>
        <location evidence="1">Secreted</location>
    </subcellularLocation>
</comment>
<evidence type="ECO:0000313" key="5">
    <source>
        <dbReference type="Proteomes" id="UP001437256"/>
    </source>
</evidence>
<dbReference type="InterPro" id="IPR036052">
    <property type="entry name" value="TrpB-like_PALP_sf"/>
</dbReference>
<dbReference type="SUPFAM" id="SSF53686">
    <property type="entry name" value="Tryptophan synthase beta subunit-like PLP-dependent enzymes"/>
    <property type="match status" value="1"/>
</dbReference>
<evidence type="ECO:0000313" key="4">
    <source>
        <dbReference type="EMBL" id="KAL0062268.1"/>
    </source>
</evidence>
<dbReference type="PANTHER" id="PTHR42937:SF1">
    <property type="entry name" value="DIAMINOPROPIONATE AMMONIA-LYASE"/>
    <property type="match status" value="1"/>
</dbReference>
<dbReference type="Pfam" id="PF00291">
    <property type="entry name" value="PALP"/>
    <property type="match status" value="1"/>
</dbReference>
<protein>
    <recommendedName>
        <fullName evidence="1">AA9 family lytic polysaccharide monooxygenase</fullName>
        <ecNumber evidence="1">1.14.99.56</ecNumber>
    </recommendedName>
    <alternativeName>
        <fullName evidence="1">Endo-beta-1,4-glucanase</fullName>
    </alternativeName>
    <alternativeName>
        <fullName evidence="1">Glycosyl hydrolase 61 family protein</fullName>
    </alternativeName>
</protein>
<feature type="domain" description="Auxiliary Activity family 9 catalytic" evidence="3">
    <location>
        <begin position="353"/>
        <end position="570"/>
    </location>
</feature>
<keyword evidence="1" id="KW-0964">Secreted</keyword>
<evidence type="ECO:0000259" key="3">
    <source>
        <dbReference type="Pfam" id="PF03443"/>
    </source>
</evidence>
<name>A0ABR2ZNF7_9AGAR</name>
<dbReference type="InterPro" id="IPR005103">
    <property type="entry name" value="AA9_LPMO"/>
</dbReference>
<reference evidence="4 5" key="1">
    <citation type="submission" date="2024-05" db="EMBL/GenBank/DDBJ databases">
        <title>A draft genome resource for the thread blight pathogen Marasmius tenuissimus strain MS-2.</title>
        <authorList>
            <person name="Yulfo-Soto G.E."/>
            <person name="Baruah I.K."/>
            <person name="Amoako-Attah I."/>
            <person name="Bukari Y."/>
            <person name="Meinhardt L.W."/>
            <person name="Bailey B.A."/>
            <person name="Cohen S.P."/>
        </authorList>
    </citation>
    <scope>NUCLEOTIDE SEQUENCE [LARGE SCALE GENOMIC DNA]</scope>
    <source>
        <strain evidence="4 5">MS-2</strain>
    </source>
</reference>
<dbReference type="NCBIfam" id="NF006058">
    <property type="entry name" value="PRK08206.1"/>
    <property type="match status" value="1"/>
</dbReference>
<comment type="catalytic activity">
    <reaction evidence="1">
        <text>[(1-&gt;4)-beta-D-glucosyl]n+m + reduced acceptor + O2 = 4-dehydro-beta-D-glucosyl-[(1-&gt;4)-beta-D-glucosyl]n-1 + [(1-&gt;4)-beta-D-glucosyl]m + acceptor + H2O.</text>
        <dbReference type="EC" id="1.14.99.56"/>
    </reaction>
</comment>
<dbReference type="Gene3D" id="3.40.50.1100">
    <property type="match status" value="2"/>
</dbReference>
<comment type="caution">
    <text evidence="4">The sequence shown here is derived from an EMBL/GenBank/DDBJ whole genome shotgun (WGS) entry which is preliminary data.</text>
</comment>
<dbReference type="EC" id="1.14.99.56" evidence="1"/>
<keyword evidence="1" id="KW-0136">Cellulose degradation</keyword>
<evidence type="ECO:0000256" key="1">
    <source>
        <dbReference type="RuleBase" id="RU368122"/>
    </source>
</evidence>
<keyword evidence="1" id="KW-1015">Disulfide bond</keyword>
<feature type="domain" description="Tryptophan synthase beta chain-like PALP" evidence="2">
    <location>
        <begin position="33"/>
        <end position="319"/>
    </location>
</feature>
<comment type="function">
    <text evidence="1">Lytic polysaccharide monooxygenase (LMPO) that depolymerizes crystalline and amorphous polysaccharides via the oxidation of scissile alpha- or beta-(1-4)-glycosidic bonds, yielding C1 and/or C4 oxidation products. Catalysis by LPMOs requires the reduction of the active-site copper from Cu(II) to Cu(I) by a reducing agent and H(2)O(2) or O(2) as a cosubstrate.</text>
</comment>
<evidence type="ECO:0000259" key="2">
    <source>
        <dbReference type="Pfam" id="PF00291"/>
    </source>
</evidence>
<dbReference type="Gene3D" id="2.70.50.70">
    <property type="match status" value="1"/>
</dbReference>
<keyword evidence="1" id="KW-0624">Polysaccharide degradation</keyword>